<keyword evidence="4" id="KW-1185">Reference proteome</keyword>
<dbReference type="AlphaFoldDB" id="A0A550CR98"/>
<name>A0A550CR98_9AGAR</name>
<comment type="caution">
    <text evidence="3">The sequence shown here is derived from an EMBL/GenBank/DDBJ whole genome shotgun (WGS) entry which is preliminary data.</text>
</comment>
<sequence length="576" mass="64273">MAHSFRVHLDALASIRSSILEQHSHFDDADIKDLENGARLVLCAVRAAWNSRVSANTLPAEILERIFELLQPRLGDFVPSSPGRASLHWTAVTRVSSRWRTIALAYRALWSTIDLCHNHPAAAGQAFLARSDGAPLAVFFSSKDLRRSVHDRKVLEEISAHHIPHLEQLHVVCDRVRDIYRVCGLFQCAAPRLQSLSICFRHRYLNDQFHRGAPVFFGGEHPALRKLAVYHCPIWQFNAPSTLTHLAVGYTRRHVGDTHIALIEASPNLEQLAVETYGPFQGSDTTIPLNRLRALQWSRVDSSEEVALSRLVIPETCQLSISIHLPLVAVGLSSSLSPSNFRPLAQPIHTVQLCTAKEAEHLTVYSGTMFLESGRNATLPTFSFHLEPDSRLIVILSDYRYSHTSQEWAKFLLQMSPIRDLSIINDTIYPLSKKTAILDALCSATPVQGACPDTVVLPCLQTLRIYGVGSAIWPRLWSVVAYRARSDVPLREMHVHEDPPQDSINAERDGTPGSLQKITLDASGTPLHTMTKESALVAADIAAQIIQDAYLPDFPMCNYDWAYGTEDDADEEEEEE</sequence>
<proteinExistence type="predicted"/>
<dbReference type="InterPro" id="IPR032675">
    <property type="entry name" value="LRR_dom_sf"/>
</dbReference>
<dbReference type="InterPro" id="IPR001810">
    <property type="entry name" value="F-box_dom"/>
</dbReference>
<feature type="region of interest" description="Disordered" evidence="1">
    <location>
        <begin position="494"/>
        <end position="514"/>
    </location>
</feature>
<reference evidence="3 4" key="1">
    <citation type="journal article" date="2019" name="New Phytol.">
        <title>Comparative genomics reveals unique wood-decay strategies and fruiting body development in the Schizophyllaceae.</title>
        <authorList>
            <person name="Almasi E."/>
            <person name="Sahu N."/>
            <person name="Krizsan K."/>
            <person name="Balint B."/>
            <person name="Kovacs G.M."/>
            <person name="Kiss B."/>
            <person name="Cseklye J."/>
            <person name="Drula E."/>
            <person name="Henrissat B."/>
            <person name="Nagy I."/>
            <person name="Chovatia M."/>
            <person name="Adam C."/>
            <person name="LaButti K."/>
            <person name="Lipzen A."/>
            <person name="Riley R."/>
            <person name="Grigoriev I.V."/>
            <person name="Nagy L.G."/>
        </authorList>
    </citation>
    <scope>NUCLEOTIDE SEQUENCE [LARGE SCALE GENOMIC DNA]</scope>
    <source>
        <strain evidence="3 4">NL-1724</strain>
    </source>
</reference>
<evidence type="ECO:0000259" key="2">
    <source>
        <dbReference type="Pfam" id="PF12937"/>
    </source>
</evidence>
<evidence type="ECO:0000256" key="1">
    <source>
        <dbReference type="SAM" id="MobiDB-lite"/>
    </source>
</evidence>
<feature type="domain" description="F-box" evidence="2">
    <location>
        <begin position="56"/>
        <end position="115"/>
    </location>
</feature>
<evidence type="ECO:0000313" key="4">
    <source>
        <dbReference type="Proteomes" id="UP000320762"/>
    </source>
</evidence>
<dbReference type="Proteomes" id="UP000320762">
    <property type="component" value="Unassembled WGS sequence"/>
</dbReference>
<dbReference type="Pfam" id="PF12937">
    <property type="entry name" value="F-box-like"/>
    <property type="match status" value="1"/>
</dbReference>
<feature type="compositionally biased region" description="Basic and acidic residues" evidence="1">
    <location>
        <begin position="494"/>
        <end position="510"/>
    </location>
</feature>
<evidence type="ECO:0000313" key="3">
    <source>
        <dbReference type="EMBL" id="TRM67325.1"/>
    </source>
</evidence>
<gene>
    <name evidence="3" type="ORF">BD626DRAFT_625810</name>
</gene>
<dbReference type="Gene3D" id="3.80.10.10">
    <property type="entry name" value="Ribonuclease Inhibitor"/>
    <property type="match status" value="1"/>
</dbReference>
<dbReference type="EMBL" id="VDMD01000002">
    <property type="protein sequence ID" value="TRM67325.1"/>
    <property type="molecule type" value="Genomic_DNA"/>
</dbReference>
<accession>A0A550CR98</accession>
<protein>
    <recommendedName>
        <fullName evidence="2">F-box domain-containing protein</fullName>
    </recommendedName>
</protein>
<dbReference type="OrthoDB" id="3172239at2759"/>
<organism evidence="3 4">
    <name type="scientific">Schizophyllum amplum</name>
    <dbReference type="NCBI Taxonomy" id="97359"/>
    <lineage>
        <taxon>Eukaryota</taxon>
        <taxon>Fungi</taxon>
        <taxon>Dikarya</taxon>
        <taxon>Basidiomycota</taxon>
        <taxon>Agaricomycotina</taxon>
        <taxon>Agaricomycetes</taxon>
        <taxon>Agaricomycetidae</taxon>
        <taxon>Agaricales</taxon>
        <taxon>Schizophyllaceae</taxon>
        <taxon>Schizophyllum</taxon>
    </lineage>
</organism>